<dbReference type="InterPro" id="IPR007111">
    <property type="entry name" value="NACHT_NTPase"/>
</dbReference>
<protein>
    <recommendedName>
        <fullName evidence="2">NACHT domain-containing protein</fullName>
    </recommendedName>
</protein>
<evidence type="ECO:0000313" key="4">
    <source>
        <dbReference type="Proteomes" id="UP001175228"/>
    </source>
</evidence>
<dbReference type="EMBL" id="JAUEPU010000005">
    <property type="protein sequence ID" value="KAK0502596.1"/>
    <property type="molecule type" value="Genomic_DNA"/>
</dbReference>
<dbReference type="InterPro" id="IPR027417">
    <property type="entry name" value="P-loop_NTPase"/>
</dbReference>
<dbReference type="Gene3D" id="3.40.50.300">
    <property type="entry name" value="P-loop containing nucleotide triphosphate hydrolases"/>
    <property type="match status" value="1"/>
</dbReference>
<gene>
    <name evidence="3" type="ORF">EDD18DRAFT_697226</name>
</gene>
<dbReference type="SUPFAM" id="SSF52540">
    <property type="entry name" value="P-loop containing nucleoside triphosphate hydrolases"/>
    <property type="match status" value="1"/>
</dbReference>
<dbReference type="AlphaFoldDB" id="A0AA39QIR7"/>
<proteinExistence type="predicted"/>
<organism evidence="3 4">
    <name type="scientific">Armillaria luteobubalina</name>
    <dbReference type="NCBI Taxonomy" id="153913"/>
    <lineage>
        <taxon>Eukaryota</taxon>
        <taxon>Fungi</taxon>
        <taxon>Dikarya</taxon>
        <taxon>Basidiomycota</taxon>
        <taxon>Agaricomycotina</taxon>
        <taxon>Agaricomycetes</taxon>
        <taxon>Agaricomycetidae</taxon>
        <taxon>Agaricales</taxon>
        <taxon>Marasmiineae</taxon>
        <taxon>Physalacriaceae</taxon>
        <taxon>Armillaria</taxon>
    </lineage>
</organism>
<keyword evidence="1" id="KW-0677">Repeat</keyword>
<reference evidence="3" key="1">
    <citation type="submission" date="2023-06" db="EMBL/GenBank/DDBJ databases">
        <authorList>
            <consortium name="Lawrence Berkeley National Laboratory"/>
            <person name="Ahrendt S."/>
            <person name="Sahu N."/>
            <person name="Indic B."/>
            <person name="Wong-Bajracharya J."/>
            <person name="Merenyi Z."/>
            <person name="Ke H.-M."/>
            <person name="Monk M."/>
            <person name="Kocsube S."/>
            <person name="Drula E."/>
            <person name="Lipzen A."/>
            <person name="Balint B."/>
            <person name="Henrissat B."/>
            <person name="Andreopoulos B."/>
            <person name="Martin F.M."/>
            <person name="Harder C.B."/>
            <person name="Rigling D."/>
            <person name="Ford K.L."/>
            <person name="Foster G.D."/>
            <person name="Pangilinan J."/>
            <person name="Papanicolaou A."/>
            <person name="Barry K."/>
            <person name="LaButti K."/>
            <person name="Viragh M."/>
            <person name="Koriabine M."/>
            <person name="Yan M."/>
            <person name="Riley R."/>
            <person name="Champramary S."/>
            <person name="Plett K.L."/>
            <person name="Tsai I.J."/>
            <person name="Slot J."/>
            <person name="Sipos G."/>
            <person name="Plett J."/>
            <person name="Nagy L.G."/>
            <person name="Grigoriev I.V."/>
        </authorList>
    </citation>
    <scope>NUCLEOTIDE SEQUENCE</scope>
    <source>
        <strain evidence="3">HWK02</strain>
    </source>
</reference>
<keyword evidence="4" id="KW-1185">Reference proteome</keyword>
<evidence type="ECO:0000256" key="1">
    <source>
        <dbReference type="ARBA" id="ARBA00022737"/>
    </source>
</evidence>
<dbReference type="PROSITE" id="PS50837">
    <property type="entry name" value="NACHT"/>
    <property type="match status" value="1"/>
</dbReference>
<comment type="caution">
    <text evidence="3">The sequence shown here is derived from an EMBL/GenBank/DDBJ whole genome shotgun (WGS) entry which is preliminary data.</text>
</comment>
<name>A0AA39QIR7_9AGAR</name>
<sequence>MHVLDWLSDLDFNYVQEERLRKQVKDTGRWFLESKQFRQWVDGSTASCLWCPGNPGVGKTILAAIIVEDLRQHYRDRSEKALVLSVFCDYQVPATQTIPSLLRSLLKQLVQDYGQLRPSLFKSLYGQFRLRGTWHPRLSTIIEILSQELQSFDRVYIVLDALDEYNDNDGDREQLIDVMRKSLGNNTRLLVTSRDIGTTIGSLFEEDTRLDIRATGEDINLYIDSRLASSKRLSDHIKRGGPSLRSDIHAGVTTKADGMFLLAPMHMDSLAETATVQLFRDELKKLPKDLWGAYDKILKRIEDHDKRKEKLALRAFGWIAFVKRPLTVLELQYALAVKPGSTPALNLENLCAEDILISVCVGLVVKDETYISGDFQSNNPTMKFAHTCR</sequence>
<evidence type="ECO:0000259" key="2">
    <source>
        <dbReference type="PROSITE" id="PS50837"/>
    </source>
</evidence>
<dbReference type="Pfam" id="PF24883">
    <property type="entry name" value="NPHP3_N"/>
    <property type="match status" value="1"/>
</dbReference>
<dbReference type="PANTHER" id="PTHR10039">
    <property type="entry name" value="AMELOGENIN"/>
    <property type="match status" value="1"/>
</dbReference>
<dbReference type="Proteomes" id="UP001175228">
    <property type="component" value="Unassembled WGS sequence"/>
</dbReference>
<dbReference type="InterPro" id="IPR056884">
    <property type="entry name" value="NPHP3-like_N"/>
</dbReference>
<dbReference type="PANTHER" id="PTHR10039:SF15">
    <property type="entry name" value="NACHT DOMAIN-CONTAINING PROTEIN"/>
    <property type="match status" value="1"/>
</dbReference>
<feature type="domain" description="NACHT" evidence="2">
    <location>
        <begin position="47"/>
        <end position="194"/>
    </location>
</feature>
<evidence type="ECO:0000313" key="3">
    <source>
        <dbReference type="EMBL" id="KAK0502596.1"/>
    </source>
</evidence>
<accession>A0AA39QIR7</accession>